<dbReference type="PANTHER" id="PTHR24100">
    <property type="entry name" value="BUTYROPHILIN"/>
    <property type="match status" value="1"/>
</dbReference>
<dbReference type="PROSITE" id="PS50835">
    <property type="entry name" value="IG_LIKE"/>
    <property type="match status" value="4"/>
</dbReference>
<keyword evidence="2 4" id="KW-0472">Membrane</keyword>
<dbReference type="InterPro" id="IPR007110">
    <property type="entry name" value="Ig-like_dom"/>
</dbReference>
<organism evidence="6 7">
    <name type="scientific">Parambassis ranga</name>
    <name type="common">Indian glassy fish</name>
    <dbReference type="NCBI Taxonomy" id="210632"/>
    <lineage>
        <taxon>Eukaryota</taxon>
        <taxon>Metazoa</taxon>
        <taxon>Chordata</taxon>
        <taxon>Craniata</taxon>
        <taxon>Vertebrata</taxon>
        <taxon>Euteleostomi</taxon>
        <taxon>Actinopterygii</taxon>
        <taxon>Neopterygii</taxon>
        <taxon>Teleostei</taxon>
        <taxon>Neoteleostei</taxon>
        <taxon>Acanthomorphata</taxon>
        <taxon>Ovalentaria</taxon>
        <taxon>Ambassidae</taxon>
        <taxon>Parambassis</taxon>
    </lineage>
</organism>
<evidence type="ECO:0000256" key="1">
    <source>
        <dbReference type="ARBA" id="ARBA00004370"/>
    </source>
</evidence>
<evidence type="ECO:0000313" key="6">
    <source>
        <dbReference type="Proteomes" id="UP000515145"/>
    </source>
</evidence>
<feature type="domain" description="Ig-like" evidence="5">
    <location>
        <begin position="475"/>
        <end position="607"/>
    </location>
</feature>
<dbReference type="SMART" id="SM00406">
    <property type="entry name" value="IGv"/>
    <property type="match status" value="5"/>
</dbReference>
<accession>A0A6P7HGE4</accession>
<dbReference type="InterPro" id="IPR013106">
    <property type="entry name" value="Ig_V-set"/>
</dbReference>
<dbReference type="Gene3D" id="2.60.40.10">
    <property type="entry name" value="Immunoglobulins"/>
    <property type="match status" value="5"/>
</dbReference>
<dbReference type="InParanoid" id="A0A6P7HGE4"/>
<dbReference type="GO" id="GO:0005102">
    <property type="term" value="F:signaling receptor binding"/>
    <property type="evidence" value="ECO:0007669"/>
    <property type="project" value="TreeGrafter"/>
</dbReference>
<keyword evidence="4" id="KW-1133">Transmembrane helix</keyword>
<dbReference type="GO" id="GO:0009897">
    <property type="term" value="C:external side of plasma membrane"/>
    <property type="evidence" value="ECO:0007669"/>
    <property type="project" value="TreeGrafter"/>
</dbReference>
<evidence type="ECO:0000256" key="3">
    <source>
        <dbReference type="ARBA" id="ARBA00023319"/>
    </source>
</evidence>
<keyword evidence="4" id="KW-0812">Transmembrane</keyword>
<gene>
    <name evidence="7" type="primary">LOC114431256</name>
</gene>
<dbReference type="Proteomes" id="UP000515145">
    <property type="component" value="Unplaced"/>
</dbReference>
<dbReference type="Pfam" id="PF07686">
    <property type="entry name" value="V-set"/>
    <property type="match status" value="1"/>
</dbReference>
<evidence type="ECO:0000259" key="5">
    <source>
        <dbReference type="PROSITE" id="PS50835"/>
    </source>
</evidence>
<feature type="transmembrane region" description="Helical" evidence="4">
    <location>
        <begin position="144"/>
        <end position="167"/>
    </location>
</feature>
<proteinExistence type="predicted"/>
<name>A0A6P7HGE4_9TELE</name>
<dbReference type="InterPro" id="IPR050504">
    <property type="entry name" value="IgSF_BTN/MOG"/>
</dbReference>
<feature type="domain" description="Ig-like" evidence="5">
    <location>
        <begin position="169"/>
        <end position="278"/>
    </location>
</feature>
<dbReference type="InterPro" id="IPR013783">
    <property type="entry name" value="Ig-like_fold"/>
</dbReference>
<dbReference type="GeneID" id="114431256"/>
<evidence type="ECO:0000256" key="4">
    <source>
        <dbReference type="SAM" id="Phobius"/>
    </source>
</evidence>
<feature type="domain" description="Ig-like" evidence="5">
    <location>
        <begin position="10"/>
        <end position="136"/>
    </location>
</feature>
<dbReference type="SUPFAM" id="SSF48726">
    <property type="entry name" value="Immunoglobulin"/>
    <property type="match status" value="5"/>
</dbReference>
<dbReference type="InterPro" id="IPR036179">
    <property type="entry name" value="Ig-like_dom_sf"/>
</dbReference>
<dbReference type="RefSeq" id="XP_028254635.1">
    <property type="nucleotide sequence ID" value="XM_028398834.1"/>
</dbReference>
<keyword evidence="6" id="KW-1185">Reference proteome</keyword>
<dbReference type="OrthoDB" id="9049620at2759"/>
<dbReference type="PANTHER" id="PTHR24100:SF148">
    <property type="entry name" value="SELECTION AND UPKEEP OF INTRAEPITHELIAL T-CELLS PROTEIN 10-RELATED"/>
    <property type="match status" value="1"/>
</dbReference>
<protein>
    <submittedName>
        <fullName evidence="7">Uncharacterized protein LOC114431256</fullName>
    </submittedName>
</protein>
<sequence length="633" mass="72626">MITRSSSKDPKPVQHQNICVFNSTVSHYASGVEVWEGTTSVLLPCNFKTLDVNHLTVVWSRHDLNPSTVHLRRQQGDGLQNQNQHYSGRTSMNMDALESGDLALTLRAPSTFDSSTFTCTVLRFGVKLSRTEVQLQVQRVGVPAWVTVLLVLLFLTVGVIVGSAVYFRPYFMKVYQVAVDSGVESVQLPCKTIAHLYEVAKVQWKDSKDRPVHVYESGSDRPADQHWFYRGRTKMMRKLRKSGDLSLTLKYPTDGDNDTYTCTVYNRDEDILMEKQVKLHVRVPQVEVDSGVESVQLPCKITVHLPEGARVEWSYIYIWTTMVHVFENHPEKTEDQDPFYRNRTKMIEDLLRTGDLSLTLRHPTDIDNHTYTCTVYSRDGKVLMMKQVKLKVKVHQVAVEEGAESVQLPFQTTADLPEGAELEWWRYEPEPPMTVHKKPQDLDQPAEQNQFYRDRTEMKKDPLKTGDLSLTLKYPTDRDSGRYICRVDSKGIKRKKTVLLKVINCQVEVDSGVESVQLPFKTTADLPGDTRVEWRDRDSRKVHVYENGSDRPADQHQVYRNRTEMNEDLLRTGDLSLTLRHPTDRDSGQYICRVRAEGDVLRETTILLKVKEFRSRIKQGISGPEGAPLIRLL</sequence>
<reference evidence="7" key="1">
    <citation type="submission" date="2025-08" db="UniProtKB">
        <authorList>
            <consortium name="RefSeq"/>
        </authorList>
    </citation>
    <scope>IDENTIFICATION</scope>
</reference>
<feature type="domain" description="Ig-like" evidence="5">
    <location>
        <begin position="293"/>
        <end position="389"/>
    </location>
</feature>
<evidence type="ECO:0000256" key="2">
    <source>
        <dbReference type="ARBA" id="ARBA00023136"/>
    </source>
</evidence>
<dbReference type="AlphaFoldDB" id="A0A6P7HGE4"/>
<dbReference type="SMART" id="SM00409">
    <property type="entry name" value="IG"/>
    <property type="match status" value="5"/>
</dbReference>
<comment type="subcellular location">
    <subcellularLocation>
        <location evidence="1">Membrane</location>
    </subcellularLocation>
</comment>
<dbReference type="InterPro" id="IPR003599">
    <property type="entry name" value="Ig_sub"/>
</dbReference>
<dbReference type="GO" id="GO:0050852">
    <property type="term" value="P:T cell receptor signaling pathway"/>
    <property type="evidence" value="ECO:0007669"/>
    <property type="project" value="TreeGrafter"/>
</dbReference>
<keyword evidence="3" id="KW-0393">Immunoglobulin domain</keyword>
<dbReference type="GO" id="GO:0001817">
    <property type="term" value="P:regulation of cytokine production"/>
    <property type="evidence" value="ECO:0007669"/>
    <property type="project" value="TreeGrafter"/>
</dbReference>
<dbReference type="FunCoup" id="A0A6P7HGE4">
    <property type="interactions" value="170"/>
</dbReference>
<evidence type="ECO:0000313" key="7">
    <source>
        <dbReference type="RefSeq" id="XP_028254635.1"/>
    </source>
</evidence>